<sequence>MNVNSVFVKQTALGLSRALTLAQTDSCTREQTHRTEKEEKKIENKNHRWFPAEMRFLNNKFLEGVGEAVKVGVLLFQVWVVWNWGESSTMTIVKWSYVN</sequence>
<organism evidence="1 2">
    <name type="scientific">Caerostris extrusa</name>
    <name type="common">Bark spider</name>
    <name type="synonym">Caerostris bankana</name>
    <dbReference type="NCBI Taxonomy" id="172846"/>
    <lineage>
        <taxon>Eukaryota</taxon>
        <taxon>Metazoa</taxon>
        <taxon>Ecdysozoa</taxon>
        <taxon>Arthropoda</taxon>
        <taxon>Chelicerata</taxon>
        <taxon>Arachnida</taxon>
        <taxon>Araneae</taxon>
        <taxon>Araneomorphae</taxon>
        <taxon>Entelegynae</taxon>
        <taxon>Araneoidea</taxon>
        <taxon>Araneidae</taxon>
        <taxon>Caerostris</taxon>
    </lineage>
</organism>
<evidence type="ECO:0000313" key="2">
    <source>
        <dbReference type="Proteomes" id="UP001054945"/>
    </source>
</evidence>
<dbReference type="EMBL" id="BPLR01020444">
    <property type="protein sequence ID" value="GIX78876.1"/>
    <property type="molecule type" value="Genomic_DNA"/>
</dbReference>
<evidence type="ECO:0000313" key="1">
    <source>
        <dbReference type="EMBL" id="GIX78876.1"/>
    </source>
</evidence>
<gene>
    <name evidence="1" type="ORF">CEXT_804191</name>
</gene>
<protein>
    <submittedName>
        <fullName evidence="1">Uncharacterized protein</fullName>
    </submittedName>
</protein>
<dbReference type="Proteomes" id="UP001054945">
    <property type="component" value="Unassembled WGS sequence"/>
</dbReference>
<dbReference type="AlphaFoldDB" id="A0AAV4N474"/>
<comment type="caution">
    <text evidence="1">The sequence shown here is derived from an EMBL/GenBank/DDBJ whole genome shotgun (WGS) entry which is preliminary data.</text>
</comment>
<accession>A0AAV4N474</accession>
<name>A0AAV4N474_CAEEX</name>
<reference evidence="1 2" key="1">
    <citation type="submission" date="2021-06" db="EMBL/GenBank/DDBJ databases">
        <title>Caerostris extrusa draft genome.</title>
        <authorList>
            <person name="Kono N."/>
            <person name="Arakawa K."/>
        </authorList>
    </citation>
    <scope>NUCLEOTIDE SEQUENCE [LARGE SCALE GENOMIC DNA]</scope>
</reference>
<proteinExistence type="predicted"/>
<keyword evidence="2" id="KW-1185">Reference proteome</keyword>